<gene>
    <name evidence="1" type="ORF">GGE46_002687</name>
    <name evidence="2" type="ORF">GGE57_002318</name>
</gene>
<dbReference type="Proteomes" id="UP000557344">
    <property type="component" value="Unassembled WGS sequence"/>
</dbReference>
<dbReference type="RefSeq" id="WP_183841112.1">
    <property type="nucleotide sequence ID" value="NZ_JACIHU010000004.1"/>
</dbReference>
<evidence type="ECO:0000313" key="1">
    <source>
        <dbReference type="EMBL" id="MBB4480106.1"/>
    </source>
</evidence>
<accession>A0A7W6ZG70</accession>
<evidence type="ECO:0000313" key="4">
    <source>
        <dbReference type="Proteomes" id="UP000557344"/>
    </source>
</evidence>
<proteinExistence type="predicted"/>
<protein>
    <submittedName>
        <fullName evidence="2">Uncharacterized protein</fullName>
    </submittedName>
</protein>
<dbReference type="EMBL" id="JACIHU010000004">
    <property type="protein sequence ID" value="MBB4480106.1"/>
    <property type="molecule type" value="Genomic_DNA"/>
</dbReference>
<dbReference type="AlphaFoldDB" id="A0A7W6ZG70"/>
<evidence type="ECO:0000313" key="2">
    <source>
        <dbReference type="EMBL" id="MBB4535569.1"/>
    </source>
</evidence>
<name>A0A7W6ZG70_RHIET</name>
<sequence length="85" mass="9781">MEFRRPLGREGSISLWRETDNQRLITPRQIIYHCRKSKLRNLNREVMSTLKSASTFGLAPPPIIVDPAIFVGLTSHLRSHRDRAA</sequence>
<evidence type="ECO:0000313" key="3">
    <source>
        <dbReference type="Proteomes" id="UP000523431"/>
    </source>
</evidence>
<comment type="caution">
    <text evidence="2">The sequence shown here is derived from an EMBL/GenBank/DDBJ whole genome shotgun (WGS) entry which is preliminary data.</text>
</comment>
<dbReference type="EMBL" id="JACIID010000004">
    <property type="protein sequence ID" value="MBB4535569.1"/>
    <property type="molecule type" value="Genomic_DNA"/>
</dbReference>
<reference evidence="3 4" key="1">
    <citation type="submission" date="2020-08" db="EMBL/GenBank/DDBJ databases">
        <title>Genomic Encyclopedia of Type Strains, Phase IV (KMG-V): Genome sequencing to study the core and pangenomes of soil and plant-associated prokaryotes.</title>
        <authorList>
            <person name="Whitman W."/>
        </authorList>
    </citation>
    <scope>NUCLEOTIDE SEQUENCE [LARGE SCALE GENOMIC DNA]</scope>
    <source>
        <strain evidence="1 4">SEMIA 471</strain>
        <strain evidence="2 3">SEMIA 489</strain>
    </source>
</reference>
<dbReference type="Proteomes" id="UP000523431">
    <property type="component" value="Unassembled WGS sequence"/>
</dbReference>
<organism evidence="2 3">
    <name type="scientific">Rhizobium etli</name>
    <dbReference type="NCBI Taxonomy" id="29449"/>
    <lineage>
        <taxon>Bacteria</taxon>
        <taxon>Pseudomonadati</taxon>
        <taxon>Pseudomonadota</taxon>
        <taxon>Alphaproteobacteria</taxon>
        <taxon>Hyphomicrobiales</taxon>
        <taxon>Rhizobiaceae</taxon>
        <taxon>Rhizobium/Agrobacterium group</taxon>
        <taxon>Rhizobium</taxon>
    </lineage>
</organism>